<dbReference type="RefSeq" id="WP_129877161.1">
    <property type="nucleotide sequence ID" value="NZ_SEWG01000005.1"/>
</dbReference>
<feature type="signal peptide" evidence="1">
    <location>
        <begin position="1"/>
        <end position="23"/>
    </location>
</feature>
<protein>
    <recommendedName>
        <fullName evidence="4">Lipoprotein</fullName>
    </recommendedName>
</protein>
<dbReference type="AlphaFoldDB" id="A0A4Q5LKX8"/>
<dbReference type="EMBL" id="SEWG01000005">
    <property type="protein sequence ID" value="RYU89302.1"/>
    <property type="molecule type" value="Genomic_DNA"/>
</dbReference>
<dbReference type="OrthoDB" id="794197at2"/>
<reference evidence="2 3" key="1">
    <citation type="submission" date="2019-02" db="EMBL/GenBank/DDBJ databases">
        <title>Bacterial novel species Mucilaginibacter sp. 17JY9-4 isolated from soil.</title>
        <authorList>
            <person name="Jung H.-Y."/>
        </authorList>
    </citation>
    <scope>NUCLEOTIDE SEQUENCE [LARGE SCALE GENOMIC DNA]</scope>
    <source>
        <strain evidence="2 3">17JY9-4</strain>
    </source>
</reference>
<dbReference type="InterPro" id="IPR046219">
    <property type="entry name" value="DUF6252"/>
</dbReference>
<name>A0A4Q5LKX8_9SPHI</name>
<dbReference type="Pfam" id="PF19765">
    <property type="entry name" value="DUF6252"/>
    <property type="match status" value="1"/>
</dbReference>
<organism evidence="2 3">
    <name type="scientific">Mucilaginibacter terrigena</name>
    <dbReference type="NCBI Taxonomy" id="2492395"/>
    <lineage>
        <taxon>Bacteria</taxon>
        <taxon>Pseudomonadati</taxon>
        <taxon>Bacteroidota</taxon>
        <taxon>Sphingobacteriia</taxon>
        <taxon>Sphingobacteriales</taxon>
        <taxon>Sphingobacteriaceae</taxon>
        <taxon>Mucilaginibacter</taxon>
    </lineage>
</organism>
<accession>A0A4Q5LKX8</accession>
<feature type="chain" id="PRO_5020421407" description="Lipoprotein" evidence="1">
    <location>
        <begin position="24"/>
        <end position="161"/>
    </location>
</feature>
<keyword evidence="3" id="KW-1185">Reference proteome</keyword>
<proteinExistence type="predicted"/>
<evidence type="ECO:0000313" key="3">
    <source>
        <dbReference type="Proteomes" id="UP000293331"/>
    </source>
</evidence>
<gene>
    <name evidence="2" type="ORF">EWM62_13285</name>
</gene>
<dbReference type="PROSITE" id="PS51257">
    <property type="entry name" value="PROKAR_LIPOPROTEIN"/>
    <property type="match status" value="1"/>
</dbReference>
<evidence type="ECO:0000256" key="1">
    <source>
        <dbReference type="SAM" id="SignalP"/>
    </source>
</evidence>
<keyword evidence="1" id="KW-0732">Signal</keyword>
<evidence type="ECO:0000313" key="2">
    <source>
        <dbReference type="EMBL" id="RYU89302.1"/>
    </source>
</evidence>
<dbReference type="Proteomes" id="UP000293331">
    <property type="component" value="Unassembled WGS sequence"/>
</dbReference>
<sequence length="161" mass="17523">MKKLTFTSIAALALLLTACIKNDDNCCTAPYQPYFVAEKNGLQVYGEPGSAKVGADSISIMGRSQDAGIKMHIKYTGKGVYALTGNQAKYYQKINTDTVSRYNIGVANGSSLEVTDVDSVNHAIAGKFTLKLKRTFPTSSSIYPDSVKYTNGKFLIYLPRN</sequence>
<comment type="caution">
    <text evidence="2">The sequence shown here is derived from an EMBL/GenBank/DDBJ whole genome shotgun (WGS) entry which is preliminary data.</text>
</comment>
<evidence type="ECO:0008006" key="4">
    <source>
        <dbReference type="Google" id="ProtNLM"/>
    </source>
</evidence>